<keyword evidence="8" id="KW-0406">Ion transport</keyword>
<accession>A0A7L0N2C0</accession>
<dbReference type="PROSITE" id="PS51465">
    <property type="entry name" value="KAZAL_2"/>
    <property type="match status" value="1"/>
</dbReference>
<name>A0A7L0N2C0_9PASS</name>
<feature type="transmembrane region" description="Helical" evidence="8">
    <location>
        <begin position="313"/>
        <end position="335"/>
    </location>
</feature>
<evidence type="ECO:0000259" key="10">
    <source>
        <dbReference type="PROSITE" id="PS50850"/>
    </source>
</evidence>
<keyword evidence="8" id="KW-0813">Transport</keyword>
<evidence type="ECO:0000256" key="7">
    <source>
        <dbReference type="ARBA" id="ARBA00023157"/>
    </source>
</evidence>
<sequence length="716" mass="77388">RGGTGGIENAAFETPGPEGATPEPPTPGSQRRWRPSGPKGAACGPPCPGSECASSPFESGVGAHFELEFEEGPCGWRGCTPAALQLCNNPEGYVAVYSMLAVAQGMVVNGLINISISTIEKRYELNSSLTGLISASYDISFCVLSLFVSFFGERGHKPRWIAFSAFMLGLGSLIFCLPHFGSGKYHYGAKLEDTCQTSETTSANITCNANTKSSHQNYLYVFILGQLLLGVGGTPLFTLGTAFIDDSVPKHKSSIYIGIGYAMSLLGPAIGYVVGGQLLNVYIDIQIPERQDKILLLSNFMKVDHDDPRWLGAWWIGFLACFFAAWLLIIPFSMFPKHLPGTAKVQAEKISEAHDDGSEALVQTKNIGKSFKDFPVALLILLRNPVLMSLIIASSSEALVATGFATFLPKFIENQFGKTSSFSATLGGLVLVPAAALGQVISGVLVSKYKMDLKGIIKFMIITCSVALILNTVFLFAECRNEPFAGVSEAYNGTGTLRNLTAPCNANCGCLRSMYYPVCGRDGVQYFSACFAGCTSYLVDSNLTKVYYNCSCIGKAKRESSSENLLFEAVPGKCPTECEFFPFFLATFFLAVVFTFMAVTPTTVGILRCVPDKQRSFALGVQLVFLRLLGTIPGPIMFGIAIDSSCTLWDINECETQGACWIYDNKRMAYLLLGMSAACKIITIIFLVLAVYFYKPPASNKVLSQQDAEMESAVST</sequence>
<evidence type="ECO:0000256" key="9">
    <source>
        <dbReference type="SAM" id="MobiDB-lite"/>
    </source>
</evidence>
<keyword evidence="5 8" id="KW-1133">Transmembrane helix</keyword>
<dbReference type="InterPro" id="IPR004156">
    <property type="entry name" value="OATP"/>
</dbReference>
<dbReference type="GO" id="GO:0043252">
    <property type="term" value="P:sodium-independent organic anion transport"/>
    <property type="evidence" value="ECO:0007669"/>
    <property type="project" value="TreeGrafter"/>
</dbReference>
<evidence type="ECO:0000256" key="8">
    <source>
        <dbReference type="RuleBase" id="RU362056"/>
    </source>
</evidence>
<evidence type="ECO:0000256" key="3">
    <source>
        <dbReference type="ARBA" id="ARBA00022475"/>
    </source>
</evidence>
<dbReference type="OrthoDB" id="5062115at2759"/>
<comment type="caution">
    <text evidence="12">The sequence shown here is derived from an EMBL/GenBank/DDBJ whole genome shotgun (WGS) entry which is preliminary data.</text>
</comment>
<dbReference type="InterPro" id="IPR036259">
    <property type="entry name" value="MFS_trans_sf"/>
</dbReference>
<evidence type="ECO:0000259" key="11">
    <source>
        <dbReference type="PROSITE" id="PS51465"/>
    </source>
</evidence>
<dbReference type="Proteomes" id="UP000520463">
    <property type="component" value="Unassembled WGS sequence"/>
</dbReference>
<dbReference type="PANTHER" id="PTHR11388:SF160">
    <property type="entry name" value="SOLUTE CARRIER ORGANIC ANION TRANSPORTER FAMILY MEMBER"/>
    <property type="match status" value="1"/>
</dbReference>
<dbReference type="AlphaFoldDB" id="A0A7L0N2C0"/>
<dbReference type="NCBIfam" id="TIGR00805">
    <property type="entry name" value="oat"/>
    <property type="match status" value="1"/>
</dbReference>
<dbReference type="EMBL" id="VXAU01000755">
    <property type="protein sequence ID" value="NXK86962.1"/>
    <property type="molecule type" value="Genomic_DNA"/>
</dbReference>
<gene>
    <name evidence="12" type="primary">Slco4c1</name>
    <name evidence="12" type="ORF">FORRUF_R07057</name>
</gene>
<feature type="transmembrane region" description="Helical" evidence="8">
    <location>
        <begin position="619"/>
        <end position="642"/>
    </location>
</feature>
<dbReference type="Gene3D" id="1.20.1250.20">
    <property type="entry name" value="MFS general substrate transporter like domains"/>
    <property type="match status" value="1"/>
</dbReference>
<protein>
    <recommendedName>
        <fullName evidence="8">Solute carrier organic anion transporter family member</fullName>
    </recommendedName>
</protein>
<reference evidence="12 13" key="1">
    <citation type="submission" date="2019-09" db="EMBL/GenBank/DDBJ databases">
        <title>Bird 10,000 Genomes (B10K) Project - Family phase.</title>
        <authorList>
            <person name="Zhang G."/>
        </authorList>
    </citation>
    <scope>NUCLEOTIDE SEQUENCE [LARGE SCALE GENOMIC DNA]</scope>
    <source>
        <strain evidence="12">B10K-DU-001-43</strain>
        <tissue evidence="12">Muscle</tissue>
    </source>
</reference>
<keyword evidence="6 8" id="KW-0472">Membrane</keyword>
<feature type="region of interest" description="Disordered" evidence="9">
    <location>
        <begin position="1"/>
        <end position="42"/>
    </location>
</feature>
<dbReference type="InterPro" id="IPR036058">
    <property type="entry name" value="Kazal_dom_sf"/>
</dbReference>
<feature type="transmembrane region" description="Helical" evidence="8">
    <location>
        <begin position="218"/>
        <end position="243"/>
    </location>
</feature>
<dbReference type="GO" id="GO:0015347">
    <property type="term" value="F:sodium-independent organic anion transmembrane transporter activity"/>
    <property type="evidence" value="ECO:0007669"/>
    <property type="project" value="TreeGrafter"/>
</dbReference>
<keyword evidence="7" id="KW-1015">Disulfide bond</keyword>
<dbReference type="PROSITE" id="PS50850">
    <property type="entry name" value="MFS"/>
    <property type="match status" value="1"/>
</dbReference>
<evidence type="ECO:0000256" key="4">
    <source>
        <dbReference type="ARBA" id="ARBA00022692"/>
    </source>
</evidence>
<feature type="transmembrane region" description="Helical" evidence="8">
    <location>
        <begin position="428"/>
        <end position="447"/>
    </location>
</feature>
<dbReference type="GO" id="GO:0016323">
    <property type="term" value="C:basolateral plasma membrane"/>
    <property type="evidence" value="ECO:0007669"/>
    <property type="project" value="TreeGrafter"/>
</dbReference>
<feature type="domain" description="Kazal-like" evidence="11">
    <location>
        <begin position="498"/>
        <end position="554"/>
    </location>
</feature>
<feature type="transmembrane region" description="Helical" evidence="8">
    <location>
        <begin position="671"/>
        <end position="694"/>
    </location>
</feature>
<keyword evidence="3" id="KW-1003">Cell membrane</keyword>
<feature type="transmembrane region" description="Helical" evidence="8">
    <location>
        <begin position="94"/>
        <end position="116"/>
    </location>
</feature>
<dbReference type="SUPFAM" id="SSF100895">
    <property type="entry name" value="Kazal-type serine protease inhibitors"/>
    <property type="match status" value="1"/>
</dbReference>
<evidence type="ECO:0000313" key="12">
    <source>
        <dbReference type="EMBL" id="NXK86962.1"/>
    </source>
</evidence>
<feature type="transmembrane region" description="Helical" evidence="8">
    <location>
        <begin position="580"/>
        <end position="607"/>
    </location>
</feature>
<proteinExistence type="inferred from homology"/>
<dbReference type="Pfam" id="PF03137">
    <property type="entry name" value="OATP"/>
    <property type="match status" value="1"/>
</dbReference>
<dbReference type="InterPro" id="IPR002350">
    <property type="entry name" value="Kazal_dom"/>
</dbReference>
<keyword evidence="13" id="KW-1185">Reference proteome</keyword>
<keyword evidence="4 8" id="KW-0812">Transmembrane</keyword>
<organism evidence="12 13">
    <name type="scientific">Formicarius rufipectus</name>
    <dbReference type="NCBI Taxonomy" id="1118560"/>
    <lineage>
        <taxon>Eukaryota</taxon>
        <taxon>Metazoa</taxon>
        <taxon>Chordata</taxon>
        <taxon>Craniata</taxon>
        <taxon>Vertebrata</taxon>
        <taxon>Euteleostomi</taxon>
        <taxon>Archelosauria</taxon>
        <taxon>Archosauria</taxon>
        <taxon>Dinosauria</taxon>
        <taxon>Saurischia</taxon>
        <taxon>Theropoda</taxon>
        <taxon>Coelurosauria</taxon>
        <taxon>Aves</taxon>
        <taxon>Neognathae</taxon>
        <taxon>Neoaves</taxon>
        <taxon>Telluraves</taxon>
        <taxon>Australaves</taxon>
        <taxon>Passeriformes</taxon>
        <taxon>Formicariidae</taxon>
        <taxon>Formicarius</taxon>
    </lineage>
</organism>
<evidence type="ECO:0000256" key="1">
    <source>
        <dbReference type="ARBA" id="ARBA00004651"/>
    </source>
</evidence>
<feature type="non-terminal residue" evidence="12">
    <location>
        <position position="1"/>
    </location>
</feature>
<feature type="transmembrane region" description="Helical" evidence="8">
    <location>
        <begin position="459"/>
        <end position="477"/>
    </location>
</feature>
<feature type="non-terminal residue" evidence="12">
    <location>
        <position position="716"/>
    </location>
</feature>
<dbReference type="SUPFAM" id="SSF103473">
    <property type="entry name" value="MFS general substrate transporter"/>
    <property type="match status" value="1"/>
</dbReference>
<comment type="caution">
    <text evidence="8">Lacks conserved residue(s) required for the propagation of feature annotation.</text>
</comment>
<dbReference type="Pfam" id="PF07648">
    <property type="entry name" value="Kazal_2"/>
    <property type="match status" value="1"/>
</dbReference>
<dbReference type="GO" id="GO:0006811">
    <property type="term" value="P:monoatomic ion transport"/>
    <property type="evidence" value="ECO:0007669"/>
    <property type="project" value="UniProtKB-KW"/>
</dbReference>
<evidence type="ECO:0000313" key="13">
    <source>
        <dbReference type="Proteomes" id="UP000520463"/>
    </source>
</evidence>
<feature type="transmembrane region" description="Helical" evidence="8">
    <location>
        <begin position="128"/>
        <end position="148"/>
    </location>
</feature>
<dbReference type="InterPro" id="IPR020846">
    <property type="entry name" value="MFS_dom"/>
</dbReference>
<feature type="transmembrane region" description="Helical" evidence="8">
    <location>
        <begin position="160"/>
        <end position="181"/>
    </location>
</feature>
<dbReference type="PANTHER" id="PTHR11388">
    <property type="entry name" value="ORGANIC ANION TRANSPORTER"/>
    <property type="match status" value="1"/>
</dbReference>
<comment type="subcellular location">
    <subcellularLocation>
        <location evidence="1 8">Cell membrane</location>
        <topology evidence="1 8">Multi-pass membrane protein</topology>
    </subcellularLocation>
</comment>
<evidence type="ECO:0000256" key="5">
    <source>
        <dbReference type="ARBA" id="ARBA00022989"/>
    </source>
</evidence>
<feature type="domain" description="Major facilitator superfamily (MFS) profile" evidence="10">
    <location>
        <begin position="94"/>
        <end position="692"/>
    </location>
</feature>
<comment type="similarity">
    <text evidence="2 8">Belongs to the organo anion transporter (TC 2.A.60) family.</text>
</comment>
<feature type="transmembrane region" description="Helical" evidence="8">
    <location>
        <begin position="255"/>
        <end position="274"/>
    </location>
</feature>
<evidence type="ECO:0000256" key="6">
    <source>
        <dbReference type="ARBA" id="ARBA00023136"/>
    </source>
</evidence>
<evidence type="ECO:0000256" key="2">
    <source>
        <dbReference type="ARBA" id="ARBA00009657"/>
    </source>
</evidence>